<sequence>MGLIGRNHELTAEIEREGNRQTSVIEPSSYFSTNSYKHYYDTAHIDPPFMDINRIYFLDRAYTHLYSYHKIEDTIAYFQINNHEEDPDYSVLDFSHDSKRIFRDENVEHIIIDLRQNTGGYPDIFSEWISDLLE</sequence>
<protein>
    <submittedName>
        <fullName evidence="1">Uncharacterized protein</fullName>
    </submittedName>
</protein>
<keyword evidence="2" id="KW-1185">Reference proteome</keyword>
<dbReference type="OrthoDB" id="5480566at2"/>
<proteinExistence type="predicted"/>
<dbReference type="Gene3D" id="3.90.226.10">
    <property type="entry name" value="2-enoyl-CoA Hydratase, Chain A, domain 1"/>
    <property type="match status" value="1"/>
</dbReference>
<dbReference type="AlphaFoldDB" id="A0A0C2VM29"/>
<gene>
    <name evidence="1" type="ORF">KP78_14350</name>
</gene>
<name>A0A0C2VM29_9BACL</name>
<dbReference type="EMBL" id="JXRP01000009">
    <property type="protein sequence ID" value="KIL49967.1"/>
    <property type="molecule type" value="Genomic_DNA"/>
</dbReference>
<organism evidence="1 2">
    <name type="scientific">Jeotgalibacillus soli</name>
    <dbReference type="NCBI Taxonomy" id="889306"/>
    <lineage>
        <taxon>Bacteria</taxon>
        <taxon>Bacillati</taxon>
        <taxon>Bacillota</taxon>
        <taxon>Bacilli</taxon>
        <taxon>Bacillales</taxon>
        <taxon>Caryophanaceae</taxon>
        <taxon>Jeotgalibacillus</taxon>
    </lineage>
</organism>
<evidence type="ECO:0000313" key="1">
    <source>
        <dbReference type="EMBL" id="KIL49967.1"/>
    </source>
</evidence>
<dbReference type="Proteomes" id="UP000031938">
    <property type="component" value="Unassembled WGS sequence"/>
</dbReference>
<evidence type="ECO:0000313" key="2">
    <source>
        <dbReference type="Proteomes" id="UP000031938"/>
    </source>
</evidence>
<dbReference type="PATRIC" id="fig|889306.3.peg.1445"/>
<comment type="caution">
    <text evidence="1">The sequence shown here is derived from an EMBL/GenBank/DDBJ whole genome shotgun (WGS) entry which is preliminary data.</text>
</comment>
<dbReference type="InterPro" id="IPR029045">
    <property type="entry name" value="ClpP/crotonase-like_dom_sf"/>
</dbReference>
<reference evidence="1 2" key="1">
    <citation type="submission" date="2015-01" db="EMBL/GenBank/DDBJ databases">
        <title>Genome sequencing of Jeotgalibacillus soli.</title>
        <authorList>
            <person name="Goh K.M."/>
            <person name="Chan K.-G."/>
            <person name="Yaakop A.S."/>
            <person name="Ee R."/>
            <person name="Gan H.M."/>
            <person name="Chan C.S."/>
        </authorList>
    </citation>
    <scope>NUCLEOTIDE SEQUENCE [LARGE SCALE GENOMIC DNA]</scope>
    <source>
        <strain evidence="1 2">P9</strain>
    </source>
</reference>
<accession>A0A0C2VM29</accession>
<dbReference type="SUPFAM" id="SSF52096">
    <property type="entry name" value="ClpP/crotonase"/>
    <property type="match status" value="1"/>
</dbReference>